<evidence type="ECO:0000313" key="3">
    <source>
        <dbReference type="EMBL" id="AUX26911.1"/>
    </source>
</evidence>
<proteinExistence type="predicted"/>
<gene>
    <name evidence="3" type="ORF">SOCEGT47_074810</name>
</gene>
<keyword evidence="2" id="KW-0812">Transmembrane</keyword>
<dbReference type="RefSeq" id="WP_129354830.1">
    <property type="nucleotide sequence ID" value="NZ_CP012670.1"/>
</dbReference>
<evidence type="ECO:0008006" key="5">
    <source>
        <dbReference type="Google" id="ProtNLM"/>
    </source>
</evidence>
<dbReference type="Proteomes" id="UP000295781">
    <property type="component" value="Chromosome"/>
</dbReference>
<dbReference type="AlphaFoldDB" id="A0A4P2QC26"/>
<reference evidence="3 4" key="1">
    <citation type="submission" date="2015-09" db="EMBL/GenBank/DDBJ databases">
        <title>Sorangium comparison.</title>
        <authorList>
            <person name="Zaburannyi N."/>
            <person name="Bunk B."/>
            <person name="Overmann J."/>
            <person name="Mueller R."/>
        </authorList>
    </citation>
    <scope>NUCLEOTIDE SEQUENCE [LARGE SCALE GENOMIC DNA]</scope>
    <source>
        <strain evidence="3 4">So ceGT47</strain>
    </source>
</reference>
<accession>A0A4P2QC26</accession>
<dbReference type="EMBL" id="CP012670">
    <property type="protein sequence ID" value="AUX26911.1"/>
    <property type="molecule type" value="Genomic_DNA"/>
</dbReference>
<evidence type="ECO:0000256" key="1">
    <source>
        <dbReference type="SAM" id="MobiDB-lite"/>
    </source>
</evidence>
<name>A0A4P2QC26_SORCE</name>
<sequence length="414" mass="42599">MTGQHGGAQAAAAHRGTRDSSARGAGPRSRRLGPVLARIVVALVALAGIYLVVANLSLTLWMRSLARDLGLTAQVASAHTLYPGYVHLEGLRLAGGHGAGWTVRLAEADLRVDLADLVRGEVHVTRLRGGGLEVALGGPPDELARAPEVLAGAAAPLARAALPPSGGPAETGDRPARALLVEDIEVGARAIGAGPFRLVGAMSARAARLAASPPRHATLEVDAGALDIVDGEIHREGRLLARAVHGRIDARLDPTGAGDAAVSPLEAGRGLDRPRASMQERLRADGGALSSRDGAFFHGSIAAEGEDAGVLLDLLGVTGALRWTLEFLEGRPFALSAALARSPVRIELDDVRFESGNIEARGAFQKDGDGRAGAFLVTAGQLSAGLSIAGGQAHVIPSPGEDWLARRLDAITGR</sequence>
<protein>
    <recommendedName>
        <fullName evidence="5">AsmA-like C-terminal domain-containing protein</fullName>
    </recommendedName>
</protein>
<evidence type="ECO:0000313" key="4">
    <source>
        <dbReference type="Proteomes" id="UP000295781"/>
    </source>
</evidence>
<dbReference type="OrthoDB" id="9992074at2"/>
<keyword evidence="2" id="KW-0472">Membrane</keyword>
<organism evidence="3 4">
    <name type="scientific">Sorangium cellulosum</name>
    <name type="common">Polyangium cellulosum</name>
    <dbReference type="NCBI Taxonomy" id="56"/>
    <lineage>
        <taxon>Bacteria</taxon>
        <taxon>Pseudomonadati</taxon>
        <taxon>Myxococcota</taxon>
        <taxon>Polyangia</taxon>
        <taxon>Polyangiales</taxon>
        <taxon>Polyangiaceae</taxon>
        <taxon>Sorangium</taxon>
    </lineage>
</organism>
<feature type="transmembrane region" description="Helical" evidence="2">
    <location>
        <begin position="35"/>
        <end position="58"/>
    </location>
</feature>
<feature type="region of interest" description="Disordered" evidence="1">
    <location>
        <begin position="1"/>
        <end position="28"/>
    </location>
</feature>
<evidence type="ECO:0000256" key="2">
    <source>
        <dbReference type="SAM" id="Phobius"/>
    </source>
</evidence>
<keyword evidence="2" id="KW-1133">Transmembrane helix</keyword>